<proteinExistence type="predicted"/>
<organism evidence="1 2">
    <name type="scientific">Dreissena polymorpha</name>
    <name type="common">Zebra mussel</name>
    <name type="synonym">Mytilus polymorpha</name>
    <dbReference type="NCBI Taxonomy" id="45954"/>
    <lineage>
        <taxon>Eukaryota</taxon>
        <taxon>Metazoa</taxon>
        <taxon>Spiralia</taxon>
        <taxon>Lophotrochozoa</taxon>
        <taxon>Mollusca</taxon>
        <taxon>Bivalvia</taxon>
        <taxon>Autobranchia</taxon>
        <taxon>Heteroconchia</taxon>
        <taxon>Euheterodonta</taxon>
        <taxon>Imparidentia</taxon>
        <taxon>Neoheterodontei</taxon>
        <taxon>Myida</taxon>
        <taxon>Dreissenoidea</taxon>
        <taxon>Dreissenidae</taxon>
        <taxon>Dreissena</taxon>
    </lineage>
</organism>
<reference evidence="1" key="2">
    <citation type="submission" date="2020-11" db="EMBL/GenBank/DDBJ databases">
        <authorList>
            <person name="McCartney M.A."/>
            <person name="Auch B."/>
            <person name="Kono T."/>
            <person name="Mallez S."/>
            <person name="Becker A."/>
            <person name="Gohl D.M."/>
            <person name="Silverstein K.A.T."/>
            <person name="Koren S."/>
            <person name="Bechman K.B."/>
            <person name="Herman A."/>
            <person name="Abrahante J.E."/>
            <person name="Garbe J."/>
        </authorList>
    </citation>
    <scope>NUCLEOTIDE SEQUENCE</scope>
    <source>
        <strain evidence="1">Duluth1</strain>
        <tissue evidence="1">Whole animal</tissue>
    </source>
</reference>
<reference evidence="1" key="1">
    <citation type="journal article" date="2019" name="bioRxiv">
        <title>The Genome of the Zebra Mussel, Dreissena polymorpha: A Resource for Invasive Species Research.</title>
        <authorList>
            <person name="McCartney M.A."/>
            <person name="Auch B."/>
            <person name="Kono T."/>
            <person name="Mallez S."/>
            <person name="Zhang Y."/>
            <person name="Obille A."/>
            <person name="Becker A."/>
            <person name="Abrahante J.E."/>
            <person name="Garbe J."/>
            <person name="Badalamenti J.P."/>
            <person name="Herman A."/>
            <person name="Mangelson H."/>
            <person name="Liachko I."/>
            <person name="Sullivan S."/>
            <person name="Sone E.D."/>
            <person name="Koren S."/>
            <person name="Silverstein K.A.T."/>
            <person name="Beckman K.B."/>
            <person name="Gohl D.M."/>
        </authorList>
    </citation>
    <scope>NUCLEOTIDE SEQUENCE</scope>
    <source>
        <strain evidence="1">Duluth1</strain>
        <tissue evidence="1">Whole animal</tissue>
    </source>
</reference>
<evidence type="ECO:0000313" key="1">
    <source>
        <dbReference type="EMBL" id="KAH3738151.1"/>
    </source>
</evidence>
<dbReference type="AlphaFoldDB" id="A0A9D4D2V1"/>
<accession>A0A9D4D2V1</accession>
<comment type="caution">
    <text evidence="1">The sequence shown here is derived from an EMBL/GenBank/DDBJ whole genome shotgun (WGS) entry which is preliminary data.</text>
</comment>
<gene>
    <name evidence="1" type="ORF">DPMN_044779</name>
</gene>
<evidence type="ECO:0000313" key="2">
    <source>
        <dbReference type="Proteomes" id="UP000828390"/>
    </source>
</evidence>
<keyword evidence="2" id="KW-1185">Reference proteome</keyword>
<protein>
    <submittedName>
        <fullName evidence="1">Uncharacterized protein</fullName>
    </submittedName>
</protein>
<sequence>MANVRDLRTDKLHLRYYIRPVYKMVDKKVRAVREVRRLYDFEFRQPRKATRTASFVRSLGQNLSLCHNS</sequence>
<name>A0A9D4D2V1_DREPO</name>
<dbReference type="EMBL" id="JAIWYP010000011">
    <property type="protein sequence ID" value="KAH3738151.1"/>
    <property type="molecule type" value="Genomic_DNA"/>
</dbReference>
<dbReference type="Proteomes" id="UP000828390">
    <property type="component" value="Unassembled WGS sequence"/>
</dbReference>